<evidence type="ECO:0000259" key="1">
    <source>
        <dbReference type="Pfam" id="PF00899"/>
    </source>
</evidence>
<proteinExistence type="predicted"/>
<dbReference type="SUPFAM" id="SSF69572">
    <property type="entry name" value="Activating enzymes of the ubiquitin-like proteins"/>
    <property type="match status" value="1"/>
</dbReference>
<dbReference type="InterPro" id="IPR045886">
    <property type="entry name" value="ThiF/MoeB/HesA"/>
</dbReference>
<organism evidence="2 3">
    <name type="scientific">Taurinivorans muris</name>
    <dbReference type="NCBI Taxonomy" id="2787751"/>
    <lineage>
        <taxon>Bacteria</taxon>
        <taxon>Pseudomonadati</taxon>
        <taxon>Thermodesulfobacteriota</taxon>
        <taxon>Desulfovibrionia</taxon>
        <taxon>Desulfovibrionales</taxon>
        <taxon>Desulfovibrionaceae</taxon>
        <taxon>Taurinivorans</taxon>
    </lineage>
</organism>
<name>A0ABY5Y319_9BACT</name>
<dbReference type="RefSeq" id="WP_334315559.1">
    <property type="nucleotide sequence ID" value="NZ_CP065938.1"/>
</dbReference>
<evidence type="ECO:0000313" key="2">
    <source>
        <dbReference type="EMBL" id="UWX05964.1"/>
    </source>
</evidence>
<dbReference type="PANTHER" id="PTHR10953">
    <property type="entry name" value="UBIQUITIN-ACTIVATING ENZYME E1"/>
    <property type="match status" value="1"/>
</dbReference>
<dbReference type="EMBL" id="CP065938">
    <property type="protein sequence ID" value="UWX05964.1"/>
    <property type="molecule type" value="Genomic_DNA"/>
</dbReference>
<evidence type="ECO:0000313" key="3">
    <source>
        <dbReference type="Proteomes" id="UP001058120"/>
    </source>
</evidence>
<dbReference type="CDD" id="cd00757">
    <property type="entry name" value="ThiF_MoeB_HesA_family"/>
    <property type="match status" value="1"/>
</dbReference>
<sequence length="237" mass="26277">MQTRYDRQIIISEIGEKGQEKLRKSEVLLIGFGGLGTPCATYLAQAGIGRLEIIDADTVAFSNLNRQFFFTEQDIDLYKAHIAEKIIGKMNSDVNVRGRVLRIDEKNAEDCIQGFDIVVNCVDNIETRKIVHNACLKYDIPLVEGGIDSFYGFVSCIKKGYPCLNCMGFFDGKQKAVTPVLGAVAGIIGSMQAVEALKILLGVNGVLYGKILYYDAKRQETELVTIPGKRNCICHKR</sequence>
<keyword evidence="3" id="KW-1185">Reference proteome</keyword>
<protein>
    <submittedName>
        <fullName evidence="2">HesA/MoeB/ThiF family protein</fullName>
    </submittedName>
</protein>
<dbReference type="InterPro" id="IPR000594">
    <property type="entry name" value="ThiF_NAD_FAD-bd"/>
</dbReference>
<gene>
    <name evidence="2" type="ORF">JBF11_01160</name>
</gene>
<accession>A0ABY5Y319</accession>
<dbReference type="Gene3D" id="3.40.50.720">
    <property type="entry name" value="NAD(P)-binding Rossmann-like Domain"/>
    <property type="match status" value="1"/>
</dbReference>
<dbReference type="Proteomes" id="UP001058120">
    <property type="component" value="Chromosome"/>
</dbReference>
<dbReference type="Pfam" id="PF00899">
    <property type="entry name" value="ThiF"/>
    <property type="match status" value="1"/>
</dbReference>
<dbReference type="InterPro" id="IPR035985">
    <property type="entry name" value="Ubiquitin-activating_enz"/>
</dbReference>
<dbReference type="PANTHER" id="PTHR10953:SF102">
    <property type="entry name" value="ADENYLYLTRANSFERASE AND SULFURTRANSFERASE MOCS3"/>
    <property type="match status" value="1"/>
</dbReference>
<feature type="domain" description="THIF-type NAD/FAD binding fold" evidence="1">
    <location>
        <begin position="5"/>
        <end position="234"/>
    </location>
</feature>
<reference evidence="2" key="1">
    <citation type="submission" date="2020-12" db="EMBL/GenBank/DDBJ databases">
        <title>Taurinivorans muris gen. nov., sp. nov., fundamental and realized metabolic niche of a ubiquitous sulfidogenic bacterium in the murine intestine.</title>
        <authorList>
            <person name="Ye H."/>
            <person name="Hanson B.T."/>
            <person name="Loy A."/>
        </authorList>
    </citation>
    <scope>NUCLEOTIDE SEQUENCE</scope>
    <source>
        <strain evidence="2">LT0009</strain>
    </source>
</reference>